<dbReference type="STRING" id="354630.SAMN05421821_11078"/>
<dbReference type="AlphaFoldDB" id="A0A1N7CXH9"/>
<name>A0A1N7CXH9_9SPHI</name>
<evidence type="ECO:0000313" key="2">
    <source>
        <dbReference type="EMBL" id="MBB6111059.1"/>
    </source>
</evidence>
<dbReference type="Proteomes" id="UP000548326">
    <property type="component" value="Unassembled WGS sequence"/>
</dbReference>
<evidence type="ECO:0008006" key="6">
    <source>
        <dbReference type="Google" id="ProtNLM"/>
    </source>
</evidence>
<gene>
    <name evidence="3" type="ORF">HDF22_002940</name>
    <name evidence="2" type="ORF">HDF23_003826</name>
</gene>
<evidence type="ECO:0000256" key="1">
    <source>
        <dbReference type="SAM" id="Phobius"/>
    </source>
</evidence>
<dbReference type="EMBL" id="JACHCB010000010">
    <property type="protein sequence ID" value="MBB6111059.1"/>
    <property type="molecule type" value="Genomic_DNA"/>
</dbReference>
<evidence type="ECO:0000313" key="4">
    <source>
        <dbReference type="Proteomes" id="UP000541583"/>
    </source>
</evidence>
<feature type="transmembrane region" description="Helical" evidence="1">
    <location>
        <begin position="5"/>
        <end position="26"/>
    </location>
</feature>
<organism evidence="3 5">
    <name type="scientific">Mucilaginibacter lappiensis</name>
    <dbReference type="NCBI Taxonomy" id="354630"/>
    <lineage>
        <taxon>Bacteria</taxon>
        <taxon>Pseudomonadati</taxon>
        <taxon>Bacteroidota</taxon>
        <taxon>Sphingobacteriia</taxon>
        <taxon>Sphingobacteriales</taxon>
        <taxon>Sphingobacteriaceae</taxon>
        <taxon>Mucilaginibacter</taxon>
    </lineage>
</organism>
<feature type="transmembrane region" description="Helical" evidence="1">
    <location>
        <begin position="53"/>
        <end position="71"/>
    </location>
</feature>
<dbReference type="OrthoDB" id="1453741at2"/>
<protein>
    <recommendedName>
        <fullName evidence="6">DUF1772 domain-containing protein</fullName>
    </recommendedName>
</protein>
<keyword evidence="1" id="KW-0812">Transmembrane</keyword>
<accession>A0A1N7CXH9</accession>
<proteinExistence type="predicted"/>
<evidence type="ECO:0000313" key="5">
    <source>
        <dbReference type="Proteomes" id="UP000548326"/>
    </source>
</evidence>
<comment type="caution">
    <text evidence="3">The sequence shown here is derived from an EMBL/GenBank/DDBJ whole genome shotgun (WGS) entry which is preliminary data.</text>
</comment>
<dbReference type="EMBL" id="JACHCA010000007">
    <property type="protein sequence ID" value="MBB6128817.1"/>
    <property type="molecule type" value="Genomic_DNA"/>
</dbReference>
<reference evidence="4 5" key="1">
    <citation type="submission" date="2020-08" db="EMBL/GenBank/DDBJ databases">
        <title>Genomic Encyclopedia of Type Strains, Phase IV (KMG-V): Genome sequencing to study the core and pangenomes of soil and plant-associated prokaryotes.</title>
        <authorList>
            <person name="Whitman W."/>
        </authorList>
    </citation>
    <scope>NUCLEOTIDE SEQUENCE [LARGE SCALE GENOMIC DNA]</scope>
    <source>
        <strain evidence="2 4">ANJLi2</strain>
        <strain evidence="3 5">MP601</strain>
    </source>
</reference>
<feature type="transmembrane region" description="Helical" evidence="1">
    <location>
        <begin position="136"/>
        <end position="153"/>
    </location>
</feature>
<sequence>MTARIISLILVIYASYFFGLYVQGLVAPWEYNVSGKAFAEYHKAIDFYMGKRMPVLVLSYIGFMILFLIFNRKEWESLSYWLIPLAIVLQLISIYIGVTSNVRMNPEMNAWNPDNLPVNWQEIRDKWLYYHNRGRFINIPIQIIVFTSCYLFWNK</sequence>
<feature type="transmembrane region" description="Helical" evidence="1">
    <location>
        <begin position="78"/>
        <end position="98"/>
    </location>
</feature>
<keyword evidence="1" id="KW-0472">Membrane</keyword>
<keyword evidence="4" id="KW-1185">Reference proteome</keyword>
<dbReference type="Proteomes" id="UP000541583">
    <property type="component" value="Unassembled WGS sequence"/>
</dbReference>
<dbReference type="RefSeq" id="WP_076375115.1">
    <property type="nucleotide sequence ID" value="NZ_FTMG01000010.1"/>
</dbReference>
<evidence type="ECO:0000313" key="3">
    <source>
        <dbReference type="EMBL" id="MBB6128817.1"/>
    </source>
</evidence>
<keyword evidence="1" id="KW-1133">Transmembrane helix</keyword>